<dbReference type="InterPro" id="IPR001680">
    <property type="entry name" value="WD40_rpt"/>
</dbReference>
<sequence>MNGTVISRGKREKALIFALLFLLLVPGSLKAGEPPKEPRLRLETGIHTARINRIAVDAANRFLVTASDDKTVRLWELPDLRLVRILRPPIGSGHEGKIFAVAISPDGNTIAAAGWTGWEWEGKVSIYLFDRASGRMSRPKDLRGLPGAVFHLAYSRDGRYLVACLGGPHGIRIYQTKDYTLFKEDTEYGGDSYDADFSIDGRLVTASFDGFLRLYDKDFKRIGSPVKAPDGEQPSFARFSPDGTKIAVGYNDSTRVDVFSGTDLSYLFSPDTSGIGINDGNLMAVAWSTDGSLYAGGKYWRDGCPILRWADGGKGSRQDLPAAGNTIMEILPLREGRMVFGAGDPALGILDSAGNRTHYRGSEIGDFRDTLGRFLASYDGTTVQFGFDPFGKSPARFSIAKRLLTPDPAEPDNLAPPLTRAEGLEFTESDWEGTLTPRLKGKPLQLAKDEESRSLAVCPDGQCFLLGAEWYLRLFDRNGVEKWGMPIPIPGVAWSVNISGNGRLAVAALGDGTIRWYRLRDGQEILAFFPHRDRKRWVLWTPSGYYDASSGGEDLIGWHINNGKDQAADFFPVSRFRQQFYRPDVISKVLETLDEKEALLLADKEAGRKTEKVSIETRTPPVVSIAGNDTIDVKTSPVTVPFVVRSPSGEPVTALSALVSGLPAAGLKGIRHEPREGETLEMSIPVPEQNSEVAIIVENRFAKSEPATLRLRWKGEAIRRPVKPKLYILAVGVSTYKDESLKLNYAHADAEAFVKLMDGQKGLLYEDVKSMLLTEKTGKEADRDNILDGLKWLEDSTTPNDTAVIFLSGHGMTERGIYYFLPVNADKHNLKKTGLPYSSITDSVKVLTGKIVVFADTCKSGGIMGGTKGPSFKIDDVVNELIDTPKAVVVYASTTGYQDSREDKVWGHGAFTKAVLEGLDGKAPSGDTGKITIFGLAKYISDRVKELTHGQQTPTMANPSNMSANIIDFPMAVKVKK</sequence>
<dbReference type="STRING" id="43775.SAMN04489760_10635"/>
<dbReference type="PROSITE" id="PS50294">
    <property type="entry name" value="WD_REPEATS_REGION"/>
    <property type="match status" value="1"/>
</dbReference>
<dbReference type="InterPro" id="IPR019775">
    <property type="entry name" value="WD40_repeat_CS"/>
</dbReference>
<dbReference type="PANTHER" id="PTHR19879:SF9">
    <property type="entry name" value="TRANSCRIPTION INITIATION FACTOR TFIID SUBUNIT 5"/>
    <property type="match status" value="1"/>
</dbReference>
<dbReference type="SUPFAM" id="SSF52129">
    <property type="entry name" value="Caspase-like"/>
    <property type="match status" value="1"/>
</dbReference>
<dbReference type="Proteomes" id="UP000198744">
    <property type="component" value="Unassembled WGS sequence"/>
</dbReference>
<dbReference type="RefSeq" id="WP_175476383.1">
    <property type="nucleotide sequence ID" value="NZ_FOBS01000006.1"/>
</dbReference>
<dbReference type="PROSITE" id="PS50082">
    <property type="entry name" value="WD_REPEATS_2"/>
    <property type="match status" value="1"/>
</dbReference>
<dbReference type="SMART" id="SM00320">
    <property type="entry name" value="WD40"/>
    <property type="match status" value="6"/>
</dbReference>
<feature type="repeat" description="WD" evidence="3">
    <location>
        <begin position="44"/>
        <end position="85"/>
    </location>
</feature>
<organism evidence="5 6">
    <name type="scientific">Syntrophus gentianae</name>
    <dbReference type="NCBI Taxonomy" id="43775"/>
    <lineage>
        <taxon>Bacteria</taxon>
        <taxon>Pseudomonadati</taxon>
        <taxon>Thermodesulfobacteriota</taxon>
        <taxon>Syntrophia</taxon>
        <taxon>Syntrophales</taxon>
        <taxon>Syntrophaceae</taxon>
        <taxon>Syntrophus</taxon>
    </lineage>
</organism>
<keyword evidence="6" id="KW-1185">Reference proteome</keyword>
<proteinExistence type="predicted"/>
<evidence type="ECO:0000313" key="5">
    <source>
        <dbReference type="EMBL" id="SEM18405.1"/>
    </source>
</evidence>
<dbReference type="Gene3D" id="3.40.50.1460">
    <property type="match status" value="1"/>
</dbReference>
<evidence type="ECO:0000259" key="4">
    <source>
        <dbReference type="Pfam" id="PF00656"/>
    </source>
</evidence>
<dbReference type="SUPFAM" id="SSF50969">
    <property type="entry name" value="YVTN repeat-like/Quinoprotein amine dehydrogenase"/>
    <property type="match status" value="1"/>
</dbReference>
<evidence type="ECO:0000256" key="1">
    <source>
        <dbReference type="ARBA" id="ARBA00022574"/>
    </source>
</evidence>
<dbReference type="Pfam" id="PF00400">
    <property type="entry name" value="WD40"/>
    <property type="match status" value="2"/>
</dbReference>
<dbReference type="SUPFAM" id="SSF50978">
    <property type="entry name" value="WD40 repeat-like"/>
    <property type="match status" value="1"/>
</dbReference>
<dbReference type="InterPro" id="IPR015943">
    <property type="entry name" value="WD40/YVTN_repeat-like_dom_sf"/>
</dbReference>
<dbReference type="PROSITE" id="PS00678">
    <property type="entry name" value="WD_REPEATS_1"/>
    <property type="match status" value="1"/>
</dbReference>
<protein>
    <submittedName>
        <fullName evidence="5">WD domain-containing protein, G-beta repeat-containing protein</fullName>
    </submittedName>
</protein>
<dbReference type="InterPro" id="IPR036322">
    <property type="entry name" value="WD40_repeat_dom_sf"/>
</dbReference>
<dbReference type="PANTHER" id="PTHR19879">
    <property type="entry name" value="TRANSCRIPTION INITIATION FACTOR TFIID"/>
    <property type="match status" value="1"/>
</dbReference>
<dbReference type="InterPro" id="IPR029030">
    <property type="entry name" value="Caspase-like_dom_sf"/>
</dbReference>
<dbReference type="InterPro" id="IPR011600">
    <property type="entry name" value="Pept_C14_caspase"/>
</dbReference>
<feature type="domain" description="Peptidase C14 caspase" evidence="4">
    <location>
        <begin position="729"/>
        <end position="958"/>
    </location>
</feature>
<evidence type="ECO:0000256" key="3">
    <source>
        <dbReference type="PROSITE-ProRule" id="PRU00221"/>
    </source>
</evidence>
<keyword evidence="2" id="KW-0677">Repeat</keyword>
<dbReference type="InterPro" id="IPR011044">
    <property type="entry name" value="Quino_amine_DH_bsu"/>
</dbReference>
<keyword evidence="1 3" id="KW-0853">WD repeat</keyword>
<evidence type="ECO:0000313" key="6">
    <source>
        <dbReference type="Proteomes" id="UP000198744"/>
    </source>
</evidence>
<dbReference type="Gene3D" id="2.130.10.10">
    <property type="entry name" value="YVTN repeat-like/Quinoprotein amine dehydrogenase"/>
    <property type="match status" value="2"/>
</dbReference>
<dbReference type="GO" id="GO:0006508">
    <property type="term" value="P:proteolysis"/>
    <property type="evidence" value="ECO:0007669"/>
    <property type="project" value="InterPro"/>
</dbReference>
<evidence type="ECO:0000256" key="2">
    <source>
        <dbReference type="ARBA" id="ARBA00022737"/>
    </source>
</evidence>
<dbReference type="GO" id="GO:0004197">
    <property type="term" value="F:cysteine-type endopeptidase activity"/>
    <property type="evidence" value="ECO:0007669"/>
    <property type="project" value="InterPro"/>
</dbReference>
<dbReference type="AlphaFoldDB" id="A0A1H7WBD5"/>
<dbReference type="EMBL" id="FOBS01000006">
    <property type="protein sequence ID" value="SEM18405.1"/>
    <property type="molecule type" value="Genomic_DNA"/>
</dbReference>
<name>A0A1H7WBD5_9BACT</name>
<reference evidence="5 6" key="1">
    <citation type="submission" date="2016-10" db="EMBL/GenBank/DDBJ databases">
        <authorList>
            <person name="de Groot N.N."/>
        </authorList>
    </citation>
    <scope>NUCLEOTIDE SEQUENCE [LARGE SCALE GENOMIC DNA]</scope>
    <source>
        <strain evidence="5 6">DSM 8423</strain>
    </source>
</reference>
<accession>A0A1H7WBD5</accession>
<gene>
    <name evidence="5" type="ORF">SAMN04489760_10635</name>
</gene>
<dbReference type="Pfam" id="PF00656">
    <property type="entry name" value="Peptidase_C14"/>
    <property type="match status" value="1"/>
</dbReference>